<dbReference type="EMBL" id="JAJCIS010000009">
    <property type="protein sequence ID" value="MCB7388233.1"/>
    <property type="molecule type" value="Genomic_DNA"/>
</dbReference>
<comment type="caution">
    <text evidence="3">The sequence shown here is derived from an EMBL/GenBank/DDBJ whole genome shotgun (WGS) entry which is preliminary data.</text>
</comment>
<proteinExistence type="predicted"/>
<keyword evidence="4" id="KW-1185">Reference proteome</keyword>
<dbReference type="InterPro" id="IPR019198">
    <property type="entry name" value="Beta_propeller_containing"/>
</dbReference>
<feature type="transmembrane region" description="Helical" evidence="2">
    <location>
        <begin position="46"/>
        <end position="65"/>
    </location>
</feature>
<dbReference type="Proteomes" id="UP001299546">
    <property type="component" value="Unassembled WGS sequence"/>
</dbReference>
<keyword evidence="2" id="KW-0812">Transmembrane</keyword>
<accession>A0ABS8DIG7</accession>
<name>A0ABS8DIG7_9FIRM</name>
<organism evidence="3 4">
    <name type="scientific">Bariatricus massiliensis</name>
    <dbReference type="NCBI Taxonomy" id="1745713"/>
    <lineage>
        <taxon>Bacteria</taxon>
        <taxon>Bacillati</taxon>
        <taxon>Bacillota</taxon>
        <taxon>Clostridia</taxon>
        <taxon>Lachnospirales</taxon>
        <taxon>Lachnospiraceae</taxon>
        <taxon>Bariatricus</taxon>
    </lineage>
</organism>
<dbReference type="RefSeq" id="WP_066738514.1">
    <property type="nucleotide sequence ID" value="NZ_JAJCIQ010000009.1"/>
</dbReference>
<feature type="region of interest" description="Disordered" evidence="1">
    <location>
        <begin position="119"/>
        <end position="172"/>
    </location>
</feature>
<evidence type="ECO:0000256" key="2">
    <source>
        <dbReference type="SAM" id="Phobius"/>
    </source>
</evidence>
<dbReference type="Pfam" id="PF09826">
    <property type="entry name" value="Beta_propel"/>
    <property type="match status" value="1"/>
</dbReference>
<reference evidence="3 4" key="1">
    <citation type="submission" date="2021-10" db="EMBL/GenBank/DDBJ databases">
        <title>Collection of gut derived symbiotic bacterial strains cultured from healthy donors.</title>
        <authorList>
            <person name="Lin H."/>
            <person name="Littmann E."/>
            <person name="Kohout C."/>
            <person name="Pamer E.G."/>
        </authorList>
    </citation>
    <scope>NUCLEOTIDE SEQUENCE [LARGE SCALE GENOMIC DNA]</scope>
    <source>
        <strain evidence="3 4">DFI.1.165</strain>
    </source>
</reference>
<gene>
    <name evidence="3" type="ORF">LIZ65_13155</name>
</gene>
<feature type="compositionally biased region" description="Basic and acidic residues" evidence="1">
    <location>
        <begin position="137"/>
        <end position="152"/>
    </location>
</feature>
<evidence type="ECO:0000313" key="4">
    <source>
        <dbReference type="Proteomes" id="UP001299546"/>
    </source>
</evidence>
<evidence type="ECO:0000313" key="3">
    <source>
        <dbReference type="EMBL" id="MCB7388233.1"/>
    </source>
</evidence>
<sequence>MTDKEKKILEALDTAASDVKIPESLEPDKMKEKLEGVKQKVWKRSYSYWLAAACLAVVIGGAAIYQQMGGADGLLMRNSSSGRGGTDEEVSVGSTIASAKDYDEVFQYFERYEEAISRSSGGSGFLGDTVNENASAGREEAKMESSSADRADTGAAPQAYGGSEGSYSDTNVRTEGVGEADIVKTDGNYLYALKESAAEIAIVDPSGDDMKKIGSISPERGAQISEFYVAGDQLFVLCNIPKTNLDENEVYFYYGEDATLLTYDISDRENPKLTAKLSQSGRYLTSRFVDGYLYLFSSFTVEGDCRSEDIDSYIPMVNGKSIAGTDIFLPPMNTANQYTVVTSVKADKPDEIVDQKAVLAENGQCYVSGSNIYIYESIWRNARFQSLTSGGTTAVRRISYADGMLKGEAQGKVKGYINDSFSIDEYDGYLRIVTTINAATNTTTNTTNAVYVLDEDLKTVGKITDLAKDERVYSARLLGKTGYFVTYRQTDPLFSVDFSDPKNPQIIGELKIPGFSQYLHLYDDGLLLGIGMDTEEESGVTNGVKLSMFDISDPADVKEVQKYTIKGAYSSDVFSDYRAVLIDKERNMIGFSTYGNSEMYYIFSYDRTNGFHQEMEEEVNGMSYMGTRGVYIKDKLYVVKGNAIESYRIGDYAKVDDILL</sequence>
<evidence type="ECO:0000256" key="1">
    <source>
        <dbReference type="SAM" id="MobiDB-lite"/>
    </source>
</evidence>
<keyword evidence="2" id="KW-0472">Membrane</keyword>
<keyword evidence="2" id="KW-1133">Transmembrane helix</keyword>
<protein>
    <submittedName>
        <fullName evidence="3">Beta-propeller domain-containing protein</fullName>
    </submittedName>
</protein>